<evidence type="ECO:0000256" key="3">
    <source>
        <dbReference type="ARBA" id="ARBA00022777"/>
    </source>
</evidence>
<dbReference type="InterPro" id="IPR050406">
    <property type="entry name" value="FGGY_Carb_Kinase"/>
</dbReference>
<feature type="domain" description="Carbohydrate kinase FGGY N-terminal" evidence="4">
    <location>
        <begin position="5"/>
        <end position="239"/>
    </location>
</feature>
<dbReference type="Gene3D" id="3.30.420.40">
    <property type="match status" value="2"/>
</dbReference>
<evidence type="ECO:0000259" key="4">
    <source>
        <dbReference type="Pfam" id="PF00370"/>
    </source>
</evidence>
<evidence type="ECO:0000256" key="2">
    <source>
        <dbReference type="ARBA" id="ARBA00022679"/>
    </source>
</evidence>
<dbReference type="Pfam" id="PF00370">
    <property type="entry name" value="FGGY_N"/>
    <property type="match status" value="1"/>
</dbReference>
<dbReference type="InterPro" id="IPR018485">
    <property type="entry name" value="FGGY_C"/>
</dbReference>
<dbReference type="OrthoDB" id="9782710at2"/>
<dbReference type="EMBL" id="VLLP01000001">
    <property type="protein sequence ID" value="TWJ28395.1"/>
    <property type="molecule type" value="Genomic_DNA"/>
</dbReference>
<dbReference type="InterPro" id="IPR000577">
    <property type="entry name" value="Carb_kinase_FGGY"/>
</dbReference>
<feature type="domain" description="Carbohydrate kinase FGGY C-terminal" evidence="5">
    <location>
        <begin position="328"/>
        <end position="422"/>
    </location>
</feature>
<dbReference type="SUPFAM" id="SSF53067">
    <property type="entry name" value="Actin-like ATPase domain"/>
    <property type="match status" value="2"/>
</dbReference>
<dbReference type="RefSeq" id="WP_145816674.1">
    <property type="nucleotide sequence ID" value="NZ_AP023438.1"/>
</dbReference>
<reference evidence="6 7" key="1">
    <citation type="submission" date="2019-07" db="EMBL/GenBank/DDBJ databases">
        <title>R&amp;d 2014.</title>
        <authorList>
            <person name="Klenk H.-P."/>
        </authorList>
    </citation>
    <scope>NUCLEOTIDE SEQUENCE [LARGE SCALE GENOMIC DNA]</scope>
    <source>
        <strain evidence="6 7">DSM 43912</strain>
    </source>
</reference>
<keyword evidence="7" id="KW-1185">Reference proteome</keyword>
<name>A0A562WE36_9ACTN</name>
<keyword evidence="2" id="KW-0808">Transferase</keyword>
<dbReference type="PANTHER" id="PTHR43095">
    <property type="entry name" value="SUGAR KINASE"/>
    <property type="match status" value="1"/>
</dbReference>
<dbReference type="Pfam" id="PF02782">
    <property type="entry name" value="FGGY_C"/>
    <property type="match status" value="1"/>
</dbReference>
<dbReference type="GO" id="GO:0016301">
    <property type="term" value="F:kinase activity"/>
    <property type="evidence" value="ECO:0007669"/>
    <property type="project" value="UniProtKB-KW"/>
</dbReference>
<protein>
    <submittedName>
        <fullName evidence="6">Xylulokinase</fullName>
    </submittedName>
</protein>
<dbReference type="Proteomes" id="UP000319728">
    <property type="component" value="Unassembled WGS sequence"/>
</dbReference>
<dbReference type="PIRSF" id="PIRSF000538">
    <property type="entry name" value="GlpK"/>
    <property type="match status" value="1"/>
</dbReference>
<evidence type="ECO:0000313" key="7">
    <source>
        <dbReference type="Proteomes" id="UP000319728"/>
    </source>
</evidence>
<evidence type="ECO:0000259" key="5">
    <source>
        <dbReference type="Pfam" id="PF02782"/>
    </source>
</evidence>
<evidence type="ECO:0000313" key="6">
    <source>
        <dbReference type="EMBL" id="TWJ28395.1"/>
    </source>
</evidence>
<gene>
    <name evidence="6" type="ORF">JD81_01899</name>
</gene>
<organism evidence="6 7">
    <name type="scientific">Micromonospora sagamiensis</name>
    <dbReference type="NCBI Taxonomy" id="47875"/>
    <lineage>
        <taxon>Bacteria</taxon>
        <taxon>Bacillati</taxon>
        <taxon>Actinomycetota</taxon>
        <taxon>Actinomycetes</taxon>
        <taxon>Micromonosporales</taxon>
        <taxon>Micromonosporaceae</taxon>
        <taxon>Micromonospora</taxon>
    </lineage>
</organism>
<evidence type="ECO:0000256" key="1">
    <source>
        <dbReference type="ARBA" id="ARBA00009156"/>
    </source>
</evidence>
<dbReference type="AlphaFoldDB" id="A0A562WE36"/>
<proteinExistence type="inferred from homology"/>
<dbReference type="InterPro" id="IPR043129">
    <property type="entry name" value="ATPase_NBD"/>
</dbReference>
<sequence>MSQFIGVDIGTTRTKVGCYDADAGRLVALRHAPTVVDPDPWGGRRDATRLAASVGGLLADLLADPAVRTADLAGVGVGSVGEEVVLLAADSTVTAPVLAWFAGHGQQAKATLGGDNAWTDTDETFSVFKLRWLAEQLPDRLAAARTFTSLADFVARDLLADHAAPVFLNVSHASRTGLLDVRAGLLRTGALPDLGLGTLSLPDLVDSATVVGRTSGAGVLPAGVPVVAGGHDHMCGAFGTGVRAAGDVYVSAGTSEAQVLLVDALPDVVEPGLDTGVFVAGGLRFVHRATPSGRYYRAWHDLLYPGVDDATMWAELTRVVDQVGPATIEAERRRTRLAALPMDVTRAHAMVSLLKGLAVEAEATTARLGRLGGIEITDVTVAGVAAGWPTWRRLRQDATRRRLRFVDEPEATVLGVAVLAQYGVTGRADVPVHLTTTRPRGGDDEPD</sequence>
<accession>A0A562WE36</accession>
<comment type="caution">
    <text evidence="6">The sequence shown here is derived from an EMBL/GenBank/DDBJ whole genome shotgun (WGS) entry which is preliminary data.</text>
</comment>
<keyword evidence="3 6" id="KW-0418">Kinase</keyword>
<dbReference type="CDD" id="cd07773">
    <property type="entry name" value="ASKHA_NBD_FGGY_FK"/>
    <property type="match status" value="1"/>
</dbReference>
<dbReference type="InterPro" id="IPR018484">
    <property type="entry name" value="FGGY_N"/>
</dbReference>
<dbReference type="GO" id="GO:0005975">
    <property type="term" value="P:carbohydrate metabolic process"/>
    <property type="evidence" value="ECO:0007669"/>
    <property type="project" value="InterPro"/>
</dbReference>
<comment type="similarity">
    <text evidence="1">Belongs to the FGGY kinase family.</text>
</comment>